<evidence type="ECO:0000256" key="6">
    <source>
        <dbReference type="ARBA" id="ARBA00023242"/>
    </source>
</evidence>
<sequence length="357" mass="37675">MALEAVVFSQPQAAGHFGYAMPWCDLQLLQGGGGGGGGGGGFGDLCAAAGEWDHDLDTCWAAPTMAAVGGDDWDWEALSRDQSSDASTDHGNSRKAAVAPEPAAAAAGRRKRRRTKVVKNKEEIESQRMTHIAVERNRRRQMNEYLAVLRSLMPPSYAHRGDQASIVGGAINYVRELEQLLQSLEVQKSIKSRGSSAGSTDAGSSSSPFAGFFSFPQYSTTTSAHGGGCSGNTSNGGNCSDAVAAASAAGSAETGCRRPAAAAVADIEVTMVEGHASLKVLARRRPKQLLKLVAGLHQLRIPPLHLNMTTVDAMVLYTFSLKVEDDSKMGSVEDIATAVHEILGSIQQQQEEETAVM</sequence>
<comment type="subcellular location">
    <subcellularLocation>
        <location evidence="1">Nucleus</location>
    </subcellularLocation>
</comment>
<dbReference type="Gramene" id="EER95359">
    <property type="protein sequence ID" value="EER95359"/>
    <property type="gene ID" value="SORBI_3001G476500"/>
</dbReference>
<reference evidence="10" key="2">
    <citation type="journal article" date="2018" name="Plant J.">
        <title>The Sorghum bicolor reference genome: improved assembly, gene annotations, a transcriptome atlas, and signatures of genome organization.</title>
        <authorList>
            <person name="McCormick R.F."/>
            <person name="Truong S.K."/>
            <person name="Sreedasyam A."/>
            <person name="Jenkins J."/>
            <person name="Shu S."/>
            <person name="Sims D."/>
            <person name="Kennedy M."/>
            <person name="Amirebrahimi M."/>
            <person name="Weers B.D."/>
            <person name="McKinley B."/>
            <person name="Mattison A."/>
            <person name="Morishige D.T."/>
            <person name="Grimwood J."/>
            <person name="Schmutz J."/>
            <person name="Mullet J.E."/>
        </authorList>
    </citation>
    <scope>NUCLEOTIDE SEQUENCE [LARGE SCALE GENOMIC DNA]</scope>
    <source>
        <strain evidence="10">cv. BTx623</strain>
    </source>
</reference>
<dbReference type="EMBL" id="CM000760">
    <property type="protein sequence ID" value="EER95359.1"/>
    <property type="molecule type" value="Genomic_DNA"/>
</dbReference>
<evidence type="ECO:0000256" key="4">
    <source>
        <dbReference type="ARBA" id="ARBA00023125"/>
    </source>
</evidence>
<dbReference type="CDD" id="cd11448">
    <property type="entry name" value="bHLH_AtFAMA_like"/>
    <property type="match status" value="1"/>
</dbReference>
<dbReference type="SUPFAM" id="SSF47459">
    <property type="entry name" value="HLH, helix-loop-helix DNA-binding domain"/>
    <property type="match status" value="1"/>
</dbReference>
<keyword evidence="5" id="KW-0804">Transcription</keyword>
<feature type="region of interest" description="Disordered" evidence="7">
    <location>
        <begin position="80"/>
        <end position="115"/>
    </location>
</feature>
<dbReference type="GO" id="GO:0005634">
    <property type="term" value="C:nucleus"/>
    <property type="evidence" value="ECO:0007669"/>
    <property type="project" value="UniProtKB-SubCell"/>
</dbReference>
<feature type="compositionally biased region" description="Basic and acidic residues" evidence="7">
    <location>
        <begin position="80"/>
        <end position="92"/>
    </location>
</feature>
<dbReference type="PROSITE" id="PS50888">
    <property type="entry name" value="BHLH"/>
    <property type="match status" value="1"/>
</dbReference>
<gene>
    <name evidence="9" type="ORF">SORBI_3001G476500</name>
</gene>
<proteinExistence type="inferred from homology"/>
<dbReference type="OrthoDB" id="684567at2759"/>
<evidence type="ECO:0000313" key="9">
    <source>
        <dbReference type="EMBL" id="EER95359.1"/>
    </source>
</evidence>
<dbReference type="STRING" id="4558.C5WUU8"/>
<dbReference type="PANTHER" id="PTHR11969:SF73">
    <property type="entry name" value="BHLH TRANSCRIPTION FACTOR"/>
    <property type="match status" value="1"/>
</dbReference>
<dbReference type="InterPro" id="IPR011598">
    <property type="entry name" value="bHLH_dom"/>
</dbReference>
<dbReference type="HOGENOM" id="CLU_044652_1_0_1"/>
<name>C5WUU8_SORBI</name>
<dbReference type="eggNOG" id="ENOG502QQRC">
    <property type="taxonomic scope" value="Eukaryota"/>
</dbReference>
<evidence type="ECO:0000256" key="3">
    <source>
        <dbReference type="ARBA" id="ARBA00023015"/>
    </source>
</evidence>
<evidence type="ECO:0000256" key="1">
    <source>
        <dbReference type="ARBA" id="ARBA00004123"/>
    </source>
</evidence>
<dbReference type="AlphaFoldDB" id="C5WUU8"/>
<dbReference type="PANTHER" id="PTHR11969">
    <property type="entry name" value="MAX DIMERIZATION, MAD"/>
    <property type="match status" value="1"/>
</dbReference>
<dbReference type="GO" id="GO:0000978">
    <property type="term" value="F:RNA polymerase II cis-regulatory region sequence-specific DNA binding"/>
    <property type="evidence" value="ECO:0000318"/>
    <property type="project" value="GO_Central"/>
</dbReference>
<dbReference type="InterPro" id="IPR036638">
    <property type="entry name" value="HLH_DNA-bd_sf"/>
</dbReference>
<dbReference type="InParanoid" id="C5WUU8"/>
<evidence type="ECO:0000256" key="5">
    <source>
        <dbReference type="ARBA" id="ARBA00023163"/>
    </source>
</evidence>
<dbReference type="KEGG" id="sbi:8081994"/>
<reference evidence="9 10" key="1">
    <citation type="journal article" date="2009" name="Nature">
        <title>The Sorghum bicolor genome and the diversification of grasses.</title>
        <authorList>
            <person name="Paterson A.H."/>
            <person name="Bowers J.E."/>
            <person name="Bruggmann R."/>
            <person name="Dubchak I."/>
            <person name="Grimwood J."/>
            <person name="Gundlach H."/>
            <person name="Haberer G."/>
            <person name="Hellsten U."/>
            <person name="Mitros T."/>
            <person name="Poliakov A."/>
            <person name="Schmutz J."/>
            <person name="Spannagl M."/>
            <person name="Tang H."/>
            <person name="Wang X."/>
            <person name="Wicker T."/>
            <person name="Bharti A.K."/>
            <person name="Chapman J."/>
            <person name="Feltus F.A."/>
            <person name="Gowik U."/>
            <person name="Grigoriev I.V."/>
            <person name="Lyons E."/>
            <person name="Maher C.A."/>
            <person name="Martis M."/>
            <person name="Narechania A."/>
            <person name="Otillar R.P."/>
            <person name="Penning B.W."/>
            <person name="Salamov A.A."/>
            <person name="Wang Y."/>
            <person name="Zhang L."/>
            <person name="Carpita N.C."/>
            <person name="Freeling M."/>
            <person name="Gingle A.R."/>
            <person name="Hash C.T."/>
            <person name="Keller B."/>
            <person name="Klein P."/>
            <person name="Kresovich S."/>
            <person name="McCann M.C."/>
            <person name="Ming R."/>
            <person name="Peterson D.G."/>
            <person name="Mehboob-ur-Rahman"/>
            <person name="Ware D."/>
            <person name="Westhoff P."/>
            <person name="Mayer K.F."/>
            <person name="Messing J."/>
            <person name="Rokhsar D.S."/>
        </authorList>
    </citation>
    <scope>NUCLEOTIDE SEQUENCE [LARGE SCALE GENOMIC DNA]</scope>
    <source>
        <strain evidence="10">cv. BTx623</strain>
    </source>
</reference>
<dbReference type="GO" id="GO:0006357">
    <property type="term" value="P:regulation of transcription by RNA polymerase II"/>
    <property type="evidence" value="ECO:0000318"/>
    <property type="project" value="GO_Central"/>
</dbReference>
<evidence type="ECO:0000313" key="10">
    <source>
        <dbReference type="Proteomes" id="UP000000768"/>
    </source>
</evidence>
<dbReference type="FunCoup" id="C5WUU8">
    <property type="interactions" value="338"/>
</dbReference>
<protein>
    <recommendedName>
        <fullName evidence="8">BHLH domain-containing protein</fullName>
    </recommendedName>
</protein>
<evidence type="ECO:0000259" key="8">
    <source>
        <dbReference type="PROSITE" id="PS50888"/>
    </source>
</evidence>
<keyword evidence="10" id="KW-1185">Reference proteome</keyword>
<evidence type="ECO:0000256" key="7">
    <source>
        <dbReference type="SAM" id="MobiDB-lite"/>
    </source>
</evidence>
<dbReference type="SMART" id="SM00353">
    <property type="entry name" value="HLH"/>
    <property type="match status" value="1"/>
</dbReference>
<feature type="domain" description="BHLH" evidence="8">
    <location>
        <begin position="126"/>
        <end position="177"/>
    </location>
</feature>
<dbReference type="OMA" id="PPHELPY"/>
<organism evidence="9 10">
    <name type="scientific">Sorghum bicolor</name>
    <name type="common">Sorghum</name>
    <name type="synonym">Sorghum vulgare</name>
    <dbReference type="NCBI Taxonomy" id="4558"/>
    <lineage>
        <taxon>Eukaryota</taxon>
        <taxon>Viridiplantae</taxon>
        <taxon>Streptophyta</taxon>
        <taxon>Embryophyta</taxon>
        <taxon>Tracheophyta</taxon>
        <taxon>Spermatophyta</taxon>
        <taxon>Magnoliopsida</taxon>
        <taxon>Liliopsida</taxon>
        <taxon>Poales</taxon>
        <taxon>Poaceae</taxon>
        <taxon>PACMAD clade</taxon>
        <taxon>Panicoideae</taxon>
        <taxon>Andropogonodae</taxon>
        <taxon>Andropogoneae</taxon>
        <taxon>Sorghinae</taxon>
        <taxon>Sorghum</taxon>
    </lineage>
</organism>
<dbReference type="GO" id="GO:0046983">
    <property type="term" value="F:protein dimerization activity"/>
    <property type="evidence" value="ECO:0007669"/>
    <property type="project" value="InterPro"/>
</dbReference>
<accession>C5WUU8</accession>
<keyword evidence="4" id="KW-0238">DNA-binding</keyword>
<evidence type="ECO:0000256" key="2">
    <source>
        <dbReference type="ARBA" id="ARBA00005510"/>
    </source>
</evidence>
<comment type="similarity">
    <text evidence="2">Belongs to the bHLH protein family.</text>
</comment>
<dbReference type="Pfam" id="PF00010">
    <property type="entry name" value="HLH"/>
    <property type="match status" value="1"/>
</dbReference>
<dbReference type="Gene3D" id="4.10.280.10">
    <property type="entry name" value="Helix-loop-helix DNA-binding domain"/>
    <property type="match status" value="1"/>
</dbReference>
<keyword evidence="3" id="KW-0805">Transcription regulation</keyword>
<dbReference type="GO" id="GO:0000981">
    <property type="term" value="F:DNA-binding transcription factor activity, RNA polymerase II-specific"/>
    <property type="evidence" value="ECO:0000318"/>
    <property type="project" value="GO_Central"/>
</dbReference>
<dbReference type="Proteomes" id="UP000000768">
    <property type="component" value="Chromosome 1"/>
</dbReference>
<keyword evidence="6" id="KW-0539">Nucleus</keyword>
<feature type="compositionally biased region" description="Low complexity" evidence="7">
    <location>
        <begin position="94"/>
        <end position="107"/>
    </location>
</feature>